<gene>
    <name evidence="4" type="ORF">ACFODT_10405</name>
</gene>
<name>A0ABV7C8A5_9VIBR</name>
<dbReference type="InterPro" id="IPR002495">
    <property type="entry name" value="Glyco_trans_8"/>
</dbReference>
<evidence type="ECO:0000256" key="1">
    <source>
        <dbReference type="ARBA" id="ARBA00022676"/>
    </source>
</evidence>
<comment type="caution">
    <text evidence="4">The sequence shown here is derived from an EMBL/GenBank/DDBJ whole genome shotgun (WGS) entry which is preliminary data.</text>
</comment>
<keyword evidence="5" id="KW-1185">Reference proteome</keyword>
<evidence type="ECO:0000313" key="4">
    <source>
        <dbReference type="EMBL" id="MFC3024241.1"/>
    </source>
</evidence>
<proteinExistence type="predicted"/>
<dbReference type="PANTHER" id="PTHR13778:SF47">
    <property type="entry name" value="LIPOPOLYSACCHARIDE 1,3-GALACTOSYLTRANSFERASE"/>
    <property type="match status" value="1"/>
</dbReference>
<evidence type="ECO:0000256" key="2">
    <source>
        <dbReference type="ARBA" id="ARBA00022679"/>
    </source>
</evidence>
<sequence length="306" mass="35203">MINIVLCSDENYAAYCAVVIVSALENTQTPEQFHFHLITPQFESQTKEKLETLVMSYGGQITIYEADTTFFSEINIDLGRFGIGALLRLFMDRYLPESCEKVIYLDCDLLILDDLTKLWRCDLKGNAVGAVSDLCSPTAFAKRESPYFNSGVLLIDILKWKSDDVSHRAVSFLRDASHDIKYLDQDALNHLYCHQWTELNLRWNVQPAIYSAHDKGFDYLDTHEVSTVIAKPAIIHFIGSVKPWHAQCTHPLQDIFLYFSTLTDWPMTPSQVREPLDWAGKFARLLKLPKIIRRRKLTQYFAKSPK</sequence>
<dbReference type="EMBL" id="JBHRSE010000065">
    <property type="protein sequence ID" value="MFC3024241.1"/>
    <property type="molecule type" value="Genomic_DNA"/>
</dbReference>
<organism evidence="4 5">
    <name type="scientific">Vibrio zhugei</name>
    <dbReference type="NCBI Taxonomy" id="2479546"/>
    <lineage>
        <taxon>Bacteria</taxon>
        <taxon>Pseudomonadati</taxon>
        <taxon>Pseudomonadota</taxon>
        <taxon>Gammaproteobacteria</taxon>
        <taxon>Vibrionales</taxon>
        <taxon>Vibrionaceae</taxon>
        <taxon>Vibrio</taxon>
    </lineage>
</organism>
<dbReference type="RefSeq" id="WP_123015121.1">
    <property type="nucleotide sequence ID" value="NZ_AP024911.1"/>
</dbReference>
<keyword evidence="2" id="KW-0808">Transferase</keyword>
<dbReference type="Proteomes" id="UP001595384">
    <property type="component" value="Unassembled WGS sequence"/>
</dbReference>
<dbReference type="Pfam" id="PF01501">
    <property type="entry name" value="Glyco_transf_8"/>
    <property type="match status" value="1"/>
</dbReference>
<accession>A0ABV7C8A5</accession>
<dbReference type="Gene3D" id="3.90.550.10">
    <property type="entry name" value="Spore Coat Polysaccharide Biosynthesis Protein SpsA, Chain A"/>
    <property type="match status" value="1"/>
</dbReference>
<protein>
    <submittedName>
        <fullName evidence="4">Glycosyltransferase family 8 protein</fullName>
    </submittedName>
</protein>
<dbReference type="PANTHER" id="PTHR13778">
    <property type="entry name" value="GLYCOSYLTRANSFERASE 8 DOMAIN-CONTAINING PROTEIN"/>
    <property type="match status" value="1"/>
</dbReference>
<dbReference type="CDD" id="cd04194">
    <property type="entry name" value="GT8_A4GalT_like"/>
    <property type="match status" value="1"/>
</dbReference>
<reference evidence="5" key="1">
    <citation type="journal article" date="2019" name="Int. J. Syst. Evol. Microbiol.">
        <title>The Global Catalogue of Microorganisms (GCM) 10K type strain sequencing project: providing services to taxonomists for standard genome sequencing and annotation.</title>
        <authorList>
            <consortium name="The Broad Institute Genomics Platform"/>
            <consortium name="The Broad Institute Genome Sequencing Center for Infectious Disease"/>
            <person name="Wu L."/>
            <person name="Ma J."/>
        </authorList>
    </citation>
    <scope>NUCLEOTIDE SEQUENCE [LARGE SCALE GENOMIC DNA]</scope>
    <source>
        <strain evidence="5">KCTC 62784</strain>
    </source>
</reference>
<evidence type="ECO:0000313" key="5">
    <source>
        <dbReference type="Proteomes" id="UP001595384"/>
    </source>
</evidence>
<dbReference type="InterPro" id="IPR050748">
    <property type="entry name" value="Glycosyltrans_8_dom-fam"/>
</dbReference>
<dbReference type="SUPFAM" id="SSF53448">
    <property type="entry name" value="Nucleotide-diphospho-sugar transferases"/>
    <property type="match status" value="1"/>
</dbReference>
<evidence type="ECO:0000256" key="3">
    <source>
        <dbReference type="ARBA" id="ARBA00022723"/>
    </source>
</evidence>
<keyword evidence="1" id="KW-0328">Glycosyltransferase</keyword>
<keyword evidence="3" id="KW-0479">Metal-binding</keyword>
<dbReference type="InterPro" id="IPR029044">
    <property type="entry name" value="Nucleotide-diphossugar_trans"/>
</dbReference>